<keyword evidence="4" id="KW-0653">Protein transport</keyword>
<evidence type="ECO:0008006" key="11">
    <source>
        <dbReference type="Google" id="ProtNLM"/>
    </source>
</evidence>
<organism evidence="9 10">
    <name type="scientific">Candidatus Collierbacteria bacterium RIFOXYD1_FULL_40_9</name>
    <dbReference type="NCBI Taxonomy" id="1817731"/>
    <lineage>
        <taxon>Bacteria</taxon>
        <taxon>Candidatus Collieribacteriota</taxon>
    </lineage>
</organism>
<proteinExistence type="predicted"/>
<evidence type="ECO:0000256" key="2">
    <source>
        <dbReference type="ARBA" id="ARBA00022448"/>
    </source>
</evidence>
<evidence type="ECO:0000256" key="3">
    <source>
        <dbReference type="ARBA" id="ARBA00022692"/>
    </source>
</evidence>
<dbReference type="AlphaFoldDB" id="A0A1F5FX45"/>
<gene>
    <name evidence="9" type="ORF">A2572_03405</name>
</gene>
<keyword evidence="6" id="KW-0811">Translocation</keyword>
<dbReference type="GO" id="GO:0015031">
    <property type="term" value="P:protein transport"/>
    <property type="evidence" value="ECO:0007669"/>
    <property type="project" value="UniProtKB-KW"/>
</dbReference>
<dbReference type="PANTHER" id="PTHR42982">
    <property type="entry name" value="SEC-INDEPENDENT PROTEIN TRANSLOCASE PROTEIN TATA"/>
    <property type="match status" value="1"/>
</dbReference>
<dbReference type="Proteomes" id="UP000179237">
    <property type="component" value="Unassembled WGS sequence"/>
</dbReference>
<comment type="caution">
    <text evidence="9">The sequence shown here is derived from an EMBL/GenBank/DDBJ whole genome shotgun (WGS) entry which is preliminary data.</text>
</comment>
<dbReference type="Gene3D" id="1.20.5.3310">
    <property type="match status" value="1"/>
</dbReference>
<evidence type="ECO:0000256" key="7">
    <source>
        <dbReference type="ARBA" id="ARBA00023136"/>
    </source>
</evidence>
<dbReference type="PANTHER" id="PTHR42982:SF1">
    <property type="entry name" value="SEC-INDEPENDENT PROTEIN TRANSLOCASE PROTEIN TATA"/>
    <property type="match status" value="1"/>
</dbReference>
<evidence type="ECO:0000256" key="1">
    <source>
        <dbReference type="ARBA" id="ARBA00004167"/>
    </source>
</evidence>
<comment type="subcellular location">
    <subcellularLocation>
        <location evidence="1">Membrane</location>
        <topology evidence="1">Single-pass membrane protein</topology>
    </subcellularLocation>
</comment>
<feature type="transmembrane region" description="Helical" evidence="8">
    <location>
        <begin position="6"/>
        <end position="23"/>
    </location>
</feature>
<evidence type="ECO:0000256" key="5">
    <source>
        <dbReference type="ARBA" id="ARBA00022989"/>
    </source>
</evidence>
<accession>A0A1F5FX45</accession>
<keyword evidence="3 8" id="KW-0812">Transmembrane</keyword>
<dbReference type="InterPro" id="IPR003369">
    <property type="entry name" value="TatA/B/E"/>
</dbReference>
<protein>
    <recommendedName>
        <fullName evidence="11">Sec-independent protein translocase protein TatA</fullName>
    </recommendedName>
</protein>
<dbReference type="EMBL" id="MFAQ01000001">
    <property type="protein sequence ID" value="OGD84172.1"/>
    <property type="molecule type" value="Genomic_DNA"/>
</dbReference>
<reference evidence="9 10" key="1">
    <citation type="journal article" date="2016" name="Nat. Commun.">
        <title>Thousands of microbial genomes shed light on interconnected biogeochemical processes in an aquifer system.</title>
        <authorList>
            <person name="Anantharaman K."/>
            <person name="Brown C.T."/>
            <person name="Hug L.A."/>
            <person name="Sharon I."/>
            <person name="Castelle C.J."/>
            <person name="Probst A.J."/>
            <person name="Thomas B.C."/>
            <person name="Singh A."/>
            <person name="Wilkins M.J."/>
            <person name="Karaoz U."/>
            <person name="Brodie E.L."/>
            <person name="Williams K.H."/>
            <person name="Hubbard S.S."/>
            <person name="Banfield J.F."/>
        </authorList>
    </citation>
    <scope>NUCLEOTIDE SEQUENCE [LARGE SCALE GENOMIC DNA]</scope>
</reference>
<evidence type="ECO:0000256" key="4">
    <source>
        <dbReference type="ARBA" id="ARBA00022927"/>
    </source>
</evidence>
<evidence type="ECO:0000256" key="8">
    <source>
        <dbReference type="SAM" id="Phobius"/>
    </source>
</evidence>
<dbReference type="Pfam" id="PF02416">
    <property type="entry name" value="TatA_B_E"/>
    <property type="match status" value="1"/>
</dbReference>
<keyword evidence="7 8" id="KW-0472">Membrane</keyword>
<keyword evidence="2" id="KW-0813">Transport</keyword>
<evidence type="ECO:0000313" key="10">
    <source>
        <dbReference type="Proteomes" id="UP000179237"/>
    </source>
</evidence>
<dbReference type="GO" id="GO:0016020">
    <property type="term" value="C:membrane"/>
    <property type="evidence" value="ECO:0007669"/>
    <property type="project" value="UniProtKB-ARBA"/>
</dbReference>
<sequence length="72" mass="8003">MFSNLGTGEIFIIILVIVFLFGGKKMPEIARDLGKSGNELKKAKDQLDQTINQIKKDTFSEIEKQSEGGDQT</sequence>
<evidence type="ECO:0000256" key="6">
    <source>
        <dbReference type="ARBA" id="ARBA00023010"/>
    </source>
</evidence>
<evidence type="ECO:0000313" key="9">
    <source>
        <dbReference type="EMBL" id="OGD84172.1"/>
    </source>
</evidence>
<name>A0A1F5FX45_9BACT</name>
<keyword evidence="5 8" id="KW-1133">Transmembrane helix</keyword>